<evidence type="ECO:0000313" key="2">
    <source>
        <dbReference type="EMBL" id="PHO19176.1"/>
    </source>
</evidence>
<dbReference type="PANTHER" id="PTHR43747:SF1">
    <property type="entry name" value="SLR1998 PROTEIN"/>
    <property type="match status" value="1"/>
</dbReference>
<dbReference type="Proteomes" id="UP000221222">
    <property type="component" value="Unassembled WGS sequence"/>
</dbReference>
<proteinExistence type="predicted"/>
<dbReference type="KEGG" id="amol:AMOL_1798"/>
<gene>
    <name evidence="1" type="ORF">AMOL_1798</name>
    <name evidence="2" type="ORF">CPU12_02725</name>
</gene>
<reference evidence="2 3" key="1">
    <citation type="submission" date="2017-09" db="EMBL/GenBank/DDBJ databases">
        <title>Arcobacter canalis sp. nov., a new species isolated from a water canal contaminated with urban sewage.</title>
        <authorList>
            <person name="Perez-Cataluna A."/>
            <person name="Salas-Masso N."/>
            <person name="Figueras M.J."/>
        </authorList>
    </citation>
    <scope>NUCLEOTIDE SEQUENCE [LARGE SCALE GENOMIC DNA]</scope>
    <source>
        <strain evidence="2 3">F98-3</strain>
    </source>
</reference>
<evidence type="ECO:0000313" key="4">
    <source>
        <dbReference type="Proteomes" id="UP000262712"/>
    </source>
</evidence>
<dbReference type="Pfam" id="PF04820">
    <property type="entry name" value="Trp_halogenase"/>
    <property type="match status" value="1"/>
</dbReference>
<dbReference type="AlphaFoldDB" id="A0A2G1DLF7"/>
<dbReference type="GO" id="GO:0004497">
    <property type="term" value="F:monooxygenase activity"/>
    <property type="evidence" value="ECO:0007669"/>
    <property type="project" value="InterPro"/>
</dbReference>
<reference evidence="1 4" key="2">
    <citation type="submission" date="2018-08" db="EMBL/GenBank/DDBJ databases">
        <title>Complete genome of the Arcobacter molluscorum type strain LMG 25693.</title>
        <authorList>
            <person name="Miller W.G."/>
            <person name="Yee E."/>
            <person name="Bono J.L."/>
        </authorList>
    </citation>
    <scope>NUCLEOTIDE SEQUENCE [LARGE SCALE GENOMIC DNA]</scope>
    <source>
        <strain evidence="1 4">CECT 7696</strain>
    </source>
</reference>
<organism evidence="2 3">
    <name type="scientific">Malaciobacter molluscorum LMG 25693</name>
    <dbReference type="NCBI Taxonomy" id="870501"/>
    <lineage>
        <taxon>Bacteria</taxon>
        <taxon>Pseudomonadati</taxon>
        <taxon>Campylobacterota</taxon>
        <taxon>Epsilonproteobacteria</taxon>
        <taxon>Campylobacterales</taxon>
        <taxon>Arcobacteraceae</taxon>
        <taxon>Malaciobacter</taxon>
    </lineage>
</organism>
<dbReference type="Gene3D" id="3.30.9.100">
    <property type="match status" value="1"/>
</dbReference>
<evidence type="ECO:0000313" key="1">
    <source>
        <dbReference type="EMBL" id="AXX92762.1"/>
    </source>
</evidence>
<evidence type="ECO:0000313" key="3">
    <source>
        <dbReference type="Proteomes" id="UP000221222"/>
    </source>
</evidence>
<dbReference type="RefSeq" id="WP_099341536.1">
    <property type="nucleotide sequence ID" value="NZ_CP032098.1"/>
</dbReference>
<dbReference type="InterPro" id="IPR036188">
    <property type="entry name" value="FAD/NAD-bd_sf"/>
</dbReference>
<dbReference type="EMBL" id="NXFY01000002">
    <property type="protein sequence ID" value="PHO19176.1"/>
    <property type="molecule type" value="Genomic_DNA"/>
</dbReference>
<dbReference type="InterPro" id="IPR006905">
    <property type="entry name" value="Flavin_halogenase"/>
</dbReference>
<dbReference type="PANTHER" id="PTHR43747">
    <property type="entry name" value="FAD-BINDING PROTEIN"/>
    <property type="match status" value="1"/>
</dbReference>
<keyword evidence="3" id="KW-1185">Reference proteome</keyword>
<name>A0A2G1DLF7_9BACT</name>
<dbReference type="Gene3D" id="3.50.50.60">
    <property type="entry name" value="FAD/NAD(P)-binding domain"/>
    <property type="match status" value="1"/>
</dbReference>
<dbReference type="InterPro" id="IPR050816">
    <property type="entry name" value="Flavin-dep_Halogenase_NPB"/>
</dbReference>
<protein>
    <submittedName>
        <fullName evidence="1">Dehydrogenase</fullName>
    </submittedName>
</protein>
<dbReference type="Proteomes" id="UP000262712">
    <property type="component" value="Chromosome"/>
</dbReference>
<dbReference type="EMBL" id="CP032098">
    <property type="protein sequence ID" value="AXX92762.1"/>
    <property type="molecule type" value="Genomic_DNA"/>
</dbReference>
<sequence length="439" mass="50382">MKRVNISVLGAGIAGVVTAIGLKKLGFNVTIFYKQRSFTAYEGFSQKTKDGLLLSNCRNAASLLTKQSIRNANWGTKQNSVNFEFVVSRNKFDKSLIKDAEEFGIKCIEAKVIGSVKNINNKAKIDYKINSNILSEICDYVVDSRGRFTPYKDKYISGPKSFSLLQELETKDNVEQKTSIDSVKDGWIWQAYLGNNKGYIQFTCDESLANNVKNFEEVLDLIKSQSLDLWILKDSKFINNLIKRDSYSKIHKDIVTDKYILVGDSASSIDPLSGNGAFQALSMASVAPYVINTIFNLPKNKHIAKEFYKKRVNYIFDKFSNVGRDFYCMENRFDSLFWQKRQNWPILKTGKYNIPTIKKEAILKDNFIYEHDVVITKDNPLGVWLLNNFDIVSLSKYCLNNSKEKAIKYFENFCTSKNLVNKDIMILKKWIFSQNIIRN</sequence>
<accession>A0A2G1DLF7</accession>
<dbReference type="SUPFAM" id="SSF51905">
    <property type="entry name" value="FAD/NAD(P)-binding domain"/>
    <property type="match status" value="1"/>
</dbReference>